<dbReference type="AlphaFoldDB" id="A0A074ZD25"/>
<feature type="region of interest" description="Disordered" evidence="1">
    <location>
        <begin position="89"/>
        <end position="133"/>
    </location>
</feature>
<keyword evidence="3" id="KW-1185">Reference proteome</keyword>
<evidence type="ECO:0000256" key="1">
    <source>
        <dbReference type="SAM" id="MobiDB-lite"/>
    </source>
</evidence>
<gene>
    <name evidence="2" type="ORF">T265_07320</name>
</gene>
<dbReference type="EMBL" id="KL596785">
    <property type="protein sequence ID" value="KER25156.1"/>
    <property type="molecule type" value="Genomic_DNA"/>
</dbReference>
<dbReference type="RefSeq" id="XP_009171076.1">
    <property type="nucleotide sequence ID" value="XM_009172812.1"/>
</dbReference>
<dbReference type="GeneID" id="20321499"/>
<protein>
    <submittedName>
        <fullName evidence="2">Uncharacterized protein</fullName>
    </submittedName>
</protein>
<sequence>MATAVGKHERKLDSKVLVQTSFRWSETITLPQNLNCSTHFLFGAFSKLSLRANNSTHDRQADDKSLHLHRITALIFIPNVITLRRKYSQKKERFGSVPTTRHSEAINRRPGYVYTRRRSRDNKSLAISTRTPQ</sequence>
<evidence type="ECO:0000313" key="2">
    <source>
        <dbReference type="EMBL" id="KER25156.1"/>
    </source>
</evidence>
<organism evidence="2 3">
    <name type="scientific">Opisthorchis viverrini</name>
    <name type="common">Southeast Asian liver fluke</name>
    <dbReference type="NCBI Taxonomy" id="6198"/>
    <lineage>
        <taxon>Eukaryota</taxon>
        <taxon>Metazoa</taxon>
        <taxon>Spiralia</taxon>
        <taxon>Lophotrochozoa</taxon>
        <taxon>Platyhelminthes</taxon>
        <taxon>Trematoda</taxon>
        <taxon>Digenea</taxon>
        <taxon>Opisthorchiida</taxon>
        <taxon>Opisthorchiata</taxon>
        <taxon>Opisthorchiidae</taxon>
        <taxon>Opisthorchis</taxon>
    </lineage>
</organism>
<reference evidence="2 3" key="1">
    <citation type="submission" date="2013-11" db="EMBL/GenBank/DDBJ databases">
        <title>Opisthorchis viverrini - life in the bile duct.</title>
        <authorList>
            <person name="Young N.D."/>
            <person name="Nagarajan N."/>
            <person name="Lin S.J."/>
            <person name="Korhonen P.K."/>
            <person name="Jex A.R."/>
            <person name="Hall R.S."/>
            <person name="Safavi-Hemami H."/>
            <person name="Kaewkong W."/>
            <person name="Bertrand D."/>
            <person name="Gao S."/>
            <person name="Seet Q."/>
            <person name="Wongkham S."/>
            <person name="Teh B.T."/>
            <person name="Wongkham C."/>
            <person name="Intapan P.M."/>
            <person name="Maleewong W."/>
            <person name="Yang X."/>
            <person name="Hu M."/>
            <person name="Wang Z."/>
            <person name="Hofmann A."/>
            <person name="Sternberg P.W."/>
            <person name="Tan P."/>
            <person name="Wang J."/>
            <person name="Gasser R.B."/>
        </authorList>
    </citation>
    <scope>NUCLEOTIDE SEQUENCE [LARGE SCALE GENOMIC DNA]</scope>
</reference>
<proteinExistence type="predicted"/>
<dbReference type="Proteomes" id="UP000054324">
    <property type="component" value="Unassembled WGS sequence"/>
</dbReference>
<name>A0A074ZD25_OPIVI</name>
<dbReference type="KEGG" id="ovi:T265_07320"/>
<dbReference type="CTD" id="20321499"/>
<accession>A0A074ZD25</accession>
<evidence type="ECO:0000313" key="3">
    <source>
        <dbReference type="Proteomes" id="UP000054324"/>
    </source>
</evidence>